<organism evidence="2 3">
    <name type="scientific">Rhodocytophaga aerolata</name>
    <dbReference type="NCBI Taxonomy" id="455078"/>
    <lineage>
        <taxon>Bacteria</taxon>
        <taxon>Pseudomonadati</taxon>
        <taxon>Bacteroidota</taxon>
        <taxon>Cytophagia</taxon>
        <taxon>Cytophagales</taxon>
        <taxon>Rhodocytophagaceae</taxon>
        <taxon>Rhodocytophaga</taxon>
    </lineage>
</organism>
<gene>
    <name evidence="2" type="ORF">Q0590_20555</name>
</gene>
<keyword evidence="3" id="KW-1185">Reference proteome</keyword>
<feature type="domain" description="DUF4136" evidence="1">
    <location>
        <begin position="4"/>
        <end position="158"/>
    </location>
</feature>
<proteinExistence type="predicted"/>
<dbReference type="InterPro" id="IPR025411">
    <property type="entry name" value="DUF4136"/>
</dbReference>
<reference evidence="2" key="1">
    <citation type="submission" date="2023-07" db="EMBL/GenBank/DDBJ databases">
        <title>The genome sequence of Rhodocytophaga aerolata KACC 12507.</title>
        <authorList>
            <person name="Zhang X."/>
        </authorList>
    </citation>
    <scope>NUCLEOTIDE SEQUENCE</scope>
    <source>
        <strain evidence="2">KACC 12507</strain>
    </source>
</reference>
<comment type="caution">
    <text evidence="2">The sequence shown here is derived from an EMBL/GenBank/DDBJ whole genome shotgun (WGS) entry which is preliminary data.</text>
</comment>
<sequence length="168" mass="18488">MAVVQSDANTDVDFDQFKSYAFASQVDNQLDEGLFFVNDLIAKAHIRNAVSHELGSRGYEKSADSPDMVVNFRLFDKPTTISALGDMGDTYWDGTPVPEPATPKSYQVEAGTLMVHLIDKESGKLLWQGFASGFMEGEGITHDKTKIQQAVKSLFDQFAQSSPDAISR</sequence>
<protein>
    <submittedName>
        <fullName evidence="2">DUF4136 domain-containing protein</fullName>
    </submittedName>
</protein>
<name>A0ABT8R9C6_9BACT</name>
<dbReference type="RefSeq" id="WP_302039480.1">
    <property type="nucleotide sequence ID" value="NZ_JAUKPO010000013.1"/>
</dbReference>
<evidence type="ECO:0000313" key="2">
    <source>
        <dbReference type="EMBL" id="MDO1448680.1"/>
    </source>
</evidence>
<evidence type="ECO:0000259" key="1">
    <source>
        <dbReference type="Pfam" id="PF13590"/>
    </source>
</evidence>
<dbReference type="Pfam" id="PF13590">
    <property type="entry name" value="DUF4136"/>
    <property type="match status" value="1"/>
</dbReference>
<dbReference type="Proteomes" id="UP001168528">
    <property type="component" value="Unassembled WGS sequence"/>
</dbReference>
<dbReference type="EMBL" id="JAUKPO010000013">
    <property type="protein sequence ID" value="MDO1448680.1"/>
    <property type="molecule type" value="Genomic_DNA"/>
</dbReference>
<evidence type="ECO:0000313" key="3">
    <source>
        <dbReference type="Proteomes" id="UP001168528"/>
    </source>
</evidence>
<accession>A0ABT8R9C6</accession>
<dbReference type="Gene3D" id="3.30.160.670">
    <property type="match status" value="1"/>
</dbReference>